<evidence type="ECO:0000313" key="1">
    <source>
        <dbReference type="EMBL" id="MCI13343.1"/>
    </source>
</evidence>
<feature type="non-terminal residue" evidence="1">
    <location>
        <position position="77"/>
    </location>
</feature>
<sequence>MDIRFGHRDLVFLSVIGSRSIHIAGYFEEIDDGDDEYLFELSDSLGVDAEIEPFDPFNDGADLDNMDEEFLHPVELN</sequence>
<name>A0A392PML9_9FABA</name>
<comment type="caution">
    <text evidence="1">The sequence shown here is derived from an EMBL/GenBank/DDBJ whole genome shotgun (WGS) entry which is preliminary data.</text>
</comment>
<protein>
    <submittedName>
        <fullName evidence="1">Uncharacterized protein</fullName>
    </submittedName>
</protein>
<proteinExistence type="predicted"/>
<organism evidence="1 2">
    <name type="scientific">Trifolium medium</name>
    <dbReference type="NCBI Taxonomy" id="97028"/>
    <lineage>
        <taxon>Eukaryota</taxon>
        <taxon>Viridiplantae</taxon>
        <taxon>Streptophyta</taxon>
        <taxon>Embryophyta</taxon>
        <taxon>Tracheophyta</taxon>
        <taxon>Spermatophyta</taxon>
        <taxon>Magnoliopsida</taxon>
        <taxon>eudicotyledons</taxon>
        <taxon>Gunneridae</taxon>
        <taxon>Pentapetalae</taxon>
        <taxon>rosids</taxon>
        <taxon>fabids</taxon>
        <taxon>Fabales</taxon>
        <taxon>Fabaceae</taxon>
        <taxon>Papilionoideae</taxon>
        <taxon>50 kb inversion clade</taxon>
        <taxon>NPAAA clade</taxon>
        <taxon>Hologalegina</taxon>
        <taxon>IRL clade</taxon>
        <taxon>Trifolieae</taxon>
        <taxon>Trifolium</taxon>
    </lineage>
</organism>
<dbReference type="AlphaFoldDB" id="A0A392PML9"/>
<keyword evidence="2" id="KW-1185">Reference proteome</keyword>
<accession>A0A392PML9</accession>
<evidence type="ECO:0000313" key="2">
    <source>
        <dbReference type="Proteomes" id="UP000265520"/>
    </source>
</evidence>
<dbReference type="Proteomes" id="UP000265520">
    <property type="component" value="Unassembled WGS sequence"/>
</dbReference>
<dbReference type="EMBL" id="LXQA010087910">
    <property type="protein sequence ID" value="MCI13343.1"/>
    <property type="molecule type" value="Genomic_DNA"/>
</dbReference>
<reference evidence="1 2" key="1">
    <citation type="journal article" date="2018" name="Front. Plant Sci.">
        <title>Red Clover (Trifolium pratense) and Zigzag Clover (T. medium) - A Picture of Genomic Similarities and Differences.</title>
        <authorList>
            <person name="Dluhosova J."/>
            <person name="Istvanek J."/>
            <person name="Nedelnik J."/>
            <person name="Repkova J."/>
        </authorList>
    </citation>
    <scope>NUCLEOTIDE SEQUENCE [LARGE SCALE GENOMIC DNA]</scope>
    <source>
        <strain evidence="2">cv. 10/8</strain>
        <tissue evidence="1">Leaf</tissue>
    </source>
</reference>